<organism evidence="1 2">
    <name type="scientific">Actinomadura rudentiformis</name>
    <dbReference type="NCBI Taxonomy" id="359158"/>
    <lineage>
        <taxon>Bacteria</taxon>
        <taxon>Bacillati</taxon>
        <taxon>Actinomycetota</taxon>
        <taxon>Actinomycetes</taxon>
        <taxon>Streptosporangiales</taxon>
        <taxon>Thermomonosporaceae</taxon>
        <taxon>Actinomadura</taxon>
    </lineage>
</organism>
<comment type="caution">
    <text evidence="1">The sequence shown here is derived from an EMBL/GenBank/DDBJ whole genome shotgun (WGS) entry which is preliminary data.</text>
</comment>
<keyword evidence="2" id="KW-1185">Reference proteome</keyword>
<reference evidence="1 2" key="1">
    <citation type="submission" date="2019-09" db="EMBL/GenBank/DDBJ databases">
        <title>Actinomadura physcomitrii sp. nov., a novel actinomycete isolated from moss [Physcomitrium sphaericum (Ludw) Fuernr].</title>
        <authorList>
            <person name="Zhuang X."/>
            <person name="Liu C."/>
        </authorList>
    </citation>
    <scope>NUCLEOTIDE SEQUENCE [LARGE SCALE GENOMIC DNA]</scope>
    <source>
        <strain evidence="1 2">HMC1</strain>
    </source>
</reference>
<sequence>MPAAFMIGALAPVGAVPSAHAEPAPRPFSAASAKDIRDCPDRRICVWTGENFAGIIQIYTETAAGNCTITALNYRSAYNRTGRSQRLWAFGCRGTNRTIANGSAIPAVGPYRSIGG</sequence>
<gene>
    <name evidence="1" type="ORF">F8566_09555</name>
</gene>
<dbReference type="EMBL" id="WBMT01000004">
    <property type="protein sequence ID" value="KAB2350059.1"/>
    <property type="molecule type" value="Genomic_DNA"/>
</dbReference>
<dbReference type="OrthoDB" id="3482292at2"/>
<name>A0A6H9YY36_9ACTN</name>
<proteinExistence type="predicted"/>
<dbReference type="AlphaFoldDB" id="A0A6H9YY36"/>
<dbReference type="Pfam" id="PF03995">
    <property type="entry name" value="Inhibitor_I36"/>
    <property type="match status" value="1"/>
</dbReference>
<accession>A0A6H9YY36</accession>
<dbReference type="Proteomes" id="UP000468735">
    <property type="component" value="Unassembled WGS sequence"/>
</dbReference>
<evidence type="ECO:0000313" key="1">
    <source>
        <dbReference type="EMBL" id="KAB2350059.1"/>
    </source>
</evidence>
<protein>
    <recommendedName>
        <fullName evidence="3">Peptidase inhibitor family I36 protein</fullName>
    </recommendedName>
</protein>
<evidence type="ECO:0008006" key="3">
    <source>
        <dbReference type="Google" id="ProtNLM"/>
    </source>
</evidence>
<evidence type="ECO:0000313" key="2">
    <source>
        <dbReference type="Proteomes" id="UP000468735"/>
    </source>
</evidence>